<gene>
    <name evidence="2" type="ORF">HCBG_06491</name>
</gene>
<keyword evidence="3" id="KW-1185">Reference proteome</keyword>
<dbReference type="Proteomes" id="UP000001631">
    <property type="component" value="Unassembled WGS sequence"/>
</dbReference>
<proteinExistence type="predicted"/>
<protein>
    <submittedName>
        <fullName evidence="2">Uncharacterized protein</fullName>
    </submittedName>
</protein>
<dbReference type="EMBL" id="GG663371">
    <property type="protein sequence ID" value="EEH05372.1"/>
    <property type="molecule type" value="Genomic_DNA"/>
</dbReference>
<dbReference type="RefSeq" id="XP_045285853.1">
    <property type="nucleotide sequence ID" value="XM_045433540.1"/>
</dbReference>
<dbReference type="InParanoid" id="C0NTL1"/>
<sequence length="148" mass="16735">MNLWATITPTWQVIDQLNSFSRHSVEEFAWNSSDWPSPLGLTMYFKVISRISSCWMLRKMWSVNYTGQYIRALIQNGKRTRSVRTQPCYGPRGGGGGASTFQLDHHMTDILYGRILIWDGLRVPPIAVTNGSSIPGGNRKRGSANTRE</sequence>
<dbReference type="GeneID" id="69039507"/>
<evidence type="ECO:0000256" key="1">
    <source>
        <dbReference type="SAM" id="MobiDB-lite"/>
    </source>
</evidence>
<feature type="region of interest" description="Disordered" evidence="1">
    <location>
        <begin position="129"/>
        <end position="148"/>
    </location>
</feature>
<accession>C0NTL1</accession>
<dbReference type="AlphaFoldDB" id="C0NTL1"/>
<dbReference type="HOGENOM" id="CLU_1758292_0_0_1"/>
<organism evidence="2 3">
    <name type="scientific">Ajellomyces capsulatus (strain G186AR / H82 / ATCC MYA-2454 / RMSCC 2432)</name>
    <name type="common">Darling's disease fungus</name>
    <name type="synonym">Histoplasma capsulatum</name>
    <dbReference type="NCBI Taxonomy" id="447093"/>
    <lineage>
        <taxon>Eukaryota</taxon>
        <taxon>Fungi</taxon>
        <taxon>Dikarya</taxon>
        <taxon>Ascomycota</taxon>
        <taxon>Pezizomycotina</taxon>
        <taxon>Eurotiomycetes</taxon>
        <taxon>Eurotiomycetidae</taxon>
        <taxon>Onygenales</taxon>
        <taxon>Ajellomycetaceae</taxon>
        <taxon>Histoplasma</taxon>
    </lineage>
</organism>
<evidence type="ECO:0000313" key="2">
    <source>
        <dbReference type="EMBL" id="EEH05372.1"/>
    </source>
</evidence>
<name>C0NTL1_AJECG</name>
<reference evidence="2" key="1">
    <citation type="submission" date="2009-02" db="EMBL/GenBank/DDBJ databases">
        <title>The Genome Sequence of Ajellomyces capsulatus strain G186AR.</title>
        <authorList>
            <consortium name="The Broad Institute Genome Sequencing Platform"/>
            <person name="Champion M."/>
            <person name="Cuomo C."/>
            <person name="Ma L.-J."/>
            <person name="Henn M.R."/>
            <person name="Sil A."/>
            <person name="Goldman B."/>
            <person name="Young S.K."/>
            <person name="Kodira C.D."/>
            <person name="Zeng Q."/>
            <person name="Koehrsen M."/>
            <person name="Alvarado L."/>
            <person name="Berlin A."/>
            <person name="Borenstein D."/>
            <person name="Chen Z."/>
            <person name="Engels R."/>
            <person name="Freedman E."/>
            <person name="Gellesch M."/>
            <person name="Goldberg J."/>
            <person name="Griggs A."/>
            <person name="Gujja S."/>
            <person name="Heiman D."/>
            <person name="Hepburn T."/>
            <person name="Howarth C."/>
            <person name="Jen D."/>
            <person name="Larson L."/>
            <person name="Lewis B."/>
            <person name="Mehta T."/>
            <person name="Park D."/>
            <person name="Pearson M."/>
            <person name="Roberts A."/>
            <person name="Saif S."/>
            <person name="Shea T."/>
            <person name="Shenoy N."/>
            <person name="Sisk P."/>
            <person name="Stolte C."/>
            <person name="Sykes S."/>
            <person name="Walk T."/>
            <person name="White J."/>
            <person name="Yandava C."/>
            <person name="Klein B."/>
            <person name="McEwen J.G."/>
            <person name="Puccia R."/>
            <person name="Goldman G.H."/>
            <person name="Felipe M.S."/>
            <person name="Nino-Vega G."/>
            <person name="San-Blas G."/>
            <person name="Taylor J."/>
            <person name="Mendoza L."/>
            <person name="Galagan J."/>
            <person name="Nusbaum C."/>
            <person name="Birren B."/>
        </authorList>
    </citation>
    <scope>NUCLEOTIDE SEQUENCE</scope>
    <source>
        <strain evidence="2">G186AR</strain>
    </source>
</reference>
<evidence type="ECO:0000313" key="3">
    <source>
        <dbReference type="Proteomes" id="UP000001631"/>
    </source>
</evidence>